<keyword evidence="5" id="KW-1185">Reference proteome</keyword>
<proteinExistence type="inferred from homology"/>
<evidence type="ECO:0000256" key="2">
    <source>
        <dbReference type="SAM" id="MobiDB-lite"/>
    </source>
</evidence>
<name>A0ABN2RLE8_9MICO</name>
<organism evidence="4 5">
    <name type="scientific">Terrabacter lapilli</name>
    <dbReference type="NCBI Taxonomy" id="436231"/>
    <lineage>
        <taxon>Bacteria</taxon>
        <taxon>Bacillati</taxon>
        <taxon>Actinomycetota</taxon>
        <taxon>Actinomycetes</taxon>
        <taxon>Micrococcales</taxon>
        <taxon>Intrasporangiaceae</taxon>
        <taxon>Terrabacter</taxon>
    </lineage>
</organism>
<evidence type="ECO:0000313" key="5">
    <source>
        <dbReference type="Proteomes" id="UP001500013"/>
    </source>
</evidence>
<evidence type="ECO:0000256" key="3">
    <source>
        <dbReference type="SAM" id="SignalP"/>
    </source>
</evidence>
<evidence type="ECO:0000313" key="4">
    <source>
        <dbReference type="EMBL" id="GAA1971152.1"/>
    </source>
</evidence>
<comment type="similarity">
    <text evidence="1">Belongs to the Cu-Zn superoxide dismutase family.</text>
</comment>
<accession>A0ABN2RLE8</accession>
<feature type="chain" id="PRO_5046301038" description="CHRD domain-containing protein" evidence="3">
    <location>
        <begin position="25"/>
        <end position="210"/>
    </location>
</feature>
<reference evidence="4 5" key="1">
    <citation type="journal article" date="2019" name="Int. J. Syst. Evol. Microbiol.">
        <title>The Global Catalogue of Microorganisms (GCM) 10K type strain sequencing project: providing services to taxonomists for standard genome sequencing and annotation.</title>
        <authorList>
            <consortium name="The Broad Institute Genomics Platform"/>
            <consortium name="The Broad Institute Genome Sequencing Center for Infectious Disease"/>
            <person name="Wu L."/>
            <person name="Ma J."/>
        </authorList>
    </citation>
    <scope>NUCLEOTIDE SEQUENCE [LARGE SCALE GENOMIC DNA]</scope>
    <source>
        <strain evidence="4 5">JCM 15628</strain>
    </source>
</reference>
<dbReference type="Proteomes" id="UP001500013">
    <property type="component" value="Unassembled WGS sequence"/>
</dbReference>
<evidence type="ECO:0000256" key="1">
    <source>
        <dbReference type="ARBA" id="ARBA00010457"/>
    </source>
</evidence>
<comment type="caution">
    <text evidence="4">The sequence shown here is derived from an EMBL/GenBank/DDBJ whole genome shotgun (WGS) entry which is preliminary data.</text>
</comment>
<feature type="region of interest" description="Disordered" evidence="2">
    <location>
        <begin position="86"/>
        <end position="124"/>
    </location>
</feature>
<keyword evidence="3" id="KW-0732">Signal</keyword>
<feature type="signal peptide" evidence="3">
    <location>
        <begin position="1"/>
        <end position="24"/>
    </location>
</feature>
<dbReference type="SUPFAM" id="SSF49329">
    <property type="entry name" value="Cu,Zn superoxide dismutase-like"/>
    <property type="match status" value="1"/>
</dbReference>
<evidence type="ECO:0008006" key="6">
    <source>
        <dbReference type="Google" id="ProtNLM"/>
    </source>
</evidence>
<sequence>MIAAASAAPVLLAFAAASGSQAVAAAHTGGDPSVFSTSLDPVPTNRVDAHGSASVRLVGDTAWVTVRVRGLITAPHAMHIHAKGEGECPEADDATKHNGRRSMSTTDGLGDYGPVGTSLTTRGDTSPASALAIARFPQVGTYTYTRSIKLTHDMAMAVRHENAVIVVHGIDYNGNKKYDYVLGVSDLSASLPMEATAPALCGPLDRVGDH</sequence>
<dbReference type="InterPro" id="IPR036423">
    <property type="entry name" value="SOD-like_Cu/Zn_dom_sf"/>
</dbReference>
<protein>
    <recommendedName>
        <fullName evidence="6">CHRD domain-containing protein</fullName>
    </recommendedName>
</protein>
<dbReference type="EMBL" id="BAAAPU010000003">
    <property type="protein sequence ID" value="GAA1971152.1"/>
    <property type="molecule type" value="Genomic_DNA"/>
</dbReference>
<gene>
    <name evidence="4" type="ORF">GCM10009817_08810</name>
</gene>